<evidence type="ECO:0000256" key="1">
    <source>
        <dbReference type="SAM" id="Phobius"/>
    </source>
</evidence>
<gene>
    <name evidence="2" type="ORF">ECRASSUSDP1_LOCUS17704</name>
</gene>
<dbReference type="EMBL" id="CAMPGE010017890">
    <property type="protein sequence ID" value="CAI2376335.1"/>
    <property type="molecule type" value="Genomic_DNA"/>
</dbReference>
<keyword evidence="1" id="KW-1133">Transmembrane helix</keyword>
<reference evidence="2" key="1">
    <citation type="submission" date="2023-07" db="EMBL/GenBank/DDBJ databases">
        <authorList>
            <consortium name="AG Swart"/>
            <person name="Singh M."/>
            <person name="Singh A."/>
            <person name="Seah K."/>
            <person name="Emmerich C."/>
        </authorList>
    </citation>
    <scope>NUCLEOTIDE SEQUENCE</scope>
    <source>
        <strain evidence="2">DP1</strain>
    </source>
</reference>
<feature type="transmembrane region" description="Helical" evidence="1">
    <location>
        <begin position="25"/>
        <end position="45"/>
    </location>
</feature>
<name>A0AAD1XP56_EUPCR</name>
<proteinExistence type="predicted"/>
<accession>A0AAD1XP56</accession>
<keyword evidence="1" id="KW-0472">Membrane</keyword>
<evidence type="ECO:0000313" key="3">
    <source>
        <dbReference type="Proteomes" id="UP001295684"/>
    </source>
</evidence>
<sequence>MIFQIDEETGSDTSIEKPRKSCEDIVPLIPVMGIIVGCIEAAFSFVINTHIVGFFTAISLIILCGVWIMVMIRKVNQNHFSKIKTCIFLMSLLIIAMTAFTFFLVVVKAINFAYNPDVNSLSLQLMFKKYEVENERLLQFRQFEYTEDGLFSLFNIEDESDKSILTGCLTPNIHSRLQYLEINDSLMLSHSSTTESLLGTVIDTVIAFEQTEEGWRWATSCTKRISGIELDSLDDCLNPILDCIDQRTSSYA</sequence>
<keyword evidence="1" id="KW-0812">Transmembrane</keyword>
<evidence type="ECO:0000313" key="2">
    <source>
        <dbReference type="EMBL" id="CAI2376335.1"/>
    </source>
</evidence>
<feature type="transmembrane region" description="Helical" evidence="1">
    <location>
        <begin position="51"/>
        <end position="73"/>
    </location>
</feature>
<organism evidence="2 3">
    <name type="scientific">Euplotes crassus</name>
    <dbReference type="NCBI Taxonomy" id="5936"/>
    <lineage>
        <taxon>Eukaryota</taxon>
        <taxon>Sar</taxon>
        <taxon>Alveolata</taxon>
        <taxon>Ciliophora</taxon>
        <taxon>Intramacronucleata</taxon>
        <taxon>Spirotrichea</taxon>
        <taxon>Hypotrichia</taxon>
        <taxon>Euplotida</taxon>
        <taxon>Euplotidae</taxon>
        <taxon>Moneuplotes</taxon>
    </lineage>
</organism>
<dbReference type="AlphaFoldDB" id="A0AAD1XP56"/>
<comment type="caution">
    <text evidence="2">The sequence shown here is derived from an EMBL/GenBank/DDBJ whole genome shotgun (WGS) entry which is preliminary data.</text>
</comment>
<feature type="transmembrane region" description="Helical" evidence="1">
    <location>
        <begin position="85"/>
        <end position="107"/>
    </location>
</feature>
<protein>
    <submittedName>
        <fullName evidence="2">Uncharacterized protein</fullName>
    </submittedName>
</protein>
<keyword evidence="3" id="KW-1185">Reference proteome</keyword>
<dbReference type="Proteomes" id="UP001295684">
    <property type="component" value="Unassembled WGS sequence"/>
</dbReference>